<sequence length="3494" mass="397148">MGLFVVQTELLKRGISLKANAIADTLLQQVLVETNEEMEEICQRFEGLNSRAMEKPKESHEMKALKAYLEAAPQEQALLQNKIEKVVKGMDFLHELGKDIPDDVMMLNTKTYLWPDKIVPVLDAAMERILTQEEKMEDQLRDRQKKFEEAVDATTQEIVSFEQLGDPKLVESYMQQAIKVHTTLEELQEELNKINEQEEIFGWNPTVNPQVEQNLKKLEPFENLYRTVYDSQQMIESMLHGSILDLDPEKVESDIDNSWRQAYKFTKTYSEKPSMLALSEFMKDLIGSFKPHVPLVAILCNGGLRSRHWEAFAQVVGFSIKPNERTSLQDMIDKKLEPHIPKMEEISDSASKEWSLEKNLDKQLSEWKEIEFAMQPYRDTGTSILAGSSVDEIQAILDDQIVKTQTMLASPYIKVFMQRAKEWDDFLQTTQEVIDYWLKVQAQWLYLEPIFASDDIKKQMPKEAERFGQVDNVFRTTVSRCMEDPKVLSFVKTDGLIDSLKESFELLDLINKGLNAYLEQKRLFFPRFFFLSNDELLEILAETKDPLRVQPHLKKCFEAISKLNFNEDLIAEGMISGEGENVPWPRKINPAEARGAVEKWLLQTEGMMKEAVKDQCSKGRISYQELNREKWVLEWPGMVVIAIGQMYWTSEVEQAIVDPSGQGVRKYAEKCTRQLDDIVELVRGSLTKLQRNSIGAMVVLDVHARDMTVNLADEGVKSNLDFSWLAQLRYYWEENNVVCKMITAEIKYGYEYLGVSSRLVVTPLTDRAYRTLMGALQLYLGGAPEGPAGTGKTETTKDLAKAIANYCVVFNCSDGLDYLAMGKFFKGVASCGAWACFDEFNRIELEVLSVVAQQIMVIQRNVQLGSTQFEFEGSTLQLVRSCAVFITMNPGYAGRSELPDNLKVLFRTVAMMVPDYAMIGEILLMSFGFSDARVLAKKIVATYKLCSEQLSSQTHYDYGMRAVMAVLRAAGNLKQVYTEQDEAILMLRAIRDVNVPKFLSHDLPLFEGIAKDLFPGVELPKPDYLNMLSAINWSCEQSNLQPEKYFIQKTIELYEMIVVRHGLMVVGLSYGGKTRSYRVLSDSLGKLNELGQNEENKVRIYTMNPKSVTLGQLYGQFDPVSHEWTDGILAINFRAAASDQTPDRKWVLFDGPVDAVWIENMNTVLDDNKKLCLVSGEIIQMSSSMNMIFEPQDLEVASPATVSRCGMVYYEPHQMGMLPSLSSWLNTLPETVSIANKEIIESLFRWLVPPALKFLRKELKEVSPSSDNMMAWGLFKMIDSMLTDFKVEDPKQFKMSEKDSATQVEGIFLFCLTWSVCASVDSAGRERFTEFIKESAAGTVPPPYNEEGERGNYMIMNPYPKEGNIYQYYFDTAKGKWNSWTSKIDREPFDTSLQPHEIIVPTIDTTRYTYLLDICCRNAVLNHDLNRMAFLLVGPTGTGKTIYINNHLLNGLSPDEYTTISLGFSAQTSAMQTQDIIDGKLDKRRKGVYGPPVGKKCIVFIDDLNMPTKEVYGAQPPIEILRQYLDHNGWYDNKEKTFRTIIDMMYVCAMGPPGGGRTFITPRFLRWFNVISVTEFDNEAMTGIFESIIKFEFDKRAVSQTIKGLKDAVIKSTMDVYDSALEKLLPTPMKSHYLFNLRDFGRVIFGFLMADTSKLTNSEQVARLWVHEILRVYYDRLNDDADREWLIQYIREVLKKNWSLDLNKMMEHLMTEADEGVVGIPQMRRLIFTDFCGPDGKGGYAEVPDPQKAIEVCNTFLDDYNVISKKPMQLVLFLFMIEHISRVCRVLRSPGGNALLVGIGGSGRQSCTRLASFIMDFTVVEIEISKTYGKNEWREDLKKLLSTAGGDGKSTTFLFTDSQIKYESFVEDINNLLNTAEVPNLFASDEKATLGEKVRPAAKQQGKTLNTPAEAWAFFIDRCKSNLHVVLAFSPIGEAFRSRLRQFPSLVNCCTIDWFTIWPDDALKSVASRFLQEVEMAGDVRERCVEMCIEMHVSARKMSEKFFTETRRRNYMTPTSYLELISTYKTLLGVKRENVAMLIKRYKKGLEALSLAEESVGSMKQELLDLQPGLVKAQQDTAALTEKVEAKVPEVEAQKAVAQKDEEATAKQAADVKKVKDECEADLAEAIPILNDALKALDTIKKQDIDLVKAMGKPPAGVQLAMKAVLVMLEIKPDKKPDPDKPGAKIDDWWSPAVKLLGAGTLLQTLREYDKEHIPTKVIERIRKEFKPDENFTPQQIAKASSAAEGLCKWVLAMEGYDRVAKIVAPKKEKLAQAEAELSEAMKDLDAKRSALKVVVDELNGLKDQLTDCAQKSRELQEQEALCQIKLERAEQLISGLGGEKSRWTTVAEDLEVVYTNLTGDVLISSGYVAYLGAFMRHYRDEITREWVSRLAEKEVPRSETFSLESVLGDPVKIRDWVIFGLPADSFSVENGIVVSTARRWPLCIDPQGQANKYFRNMEKNNNIKIVKLTDSDFIRTLENSVQFGAPVLLENVLEELDPSLEPLLLKQTFKQGGVTCIRLGDATIEYSKDFRFYITTKLSNPHYMPEIAVKVTLLNFMITQDGLQDQLLGIVVARERPELEEEKNALILQSAENKRKLKETEDKILEVLSAEGNILENEEGIQVLKDAKIIATDIEEKQKIADQTERQIDEARAGYTDIAWRSSILFFAVSALANIEPMYQYSLTWYVGLFIQAIQESQPSSDLEQRLKNLYEHFTYFLYKMVCRSLFEKDKLIFSFLLCTRMMAAEGKIHDSELKFLLTGGVAVGEVEANRHSSWLSDKSWGEIIRFSDLEQGAGFKQSVDEHEKEWKNMFESAEPFNYEFPGTWKDCSSFTRLMVMRCIRPDKIVPAVMLFVAKEMGQKFIEPPPFDLSACFEDSNPCSPLIFILSAGADPNAALFKLADQKGFSERMKVISLGQGQGPSAAKFIQEYYETGGWVVLQNCHVYGSWMTSLERICEEFKPDTANREFRLWLTSYPSDVFPVSVLQNGIKMTNEPAKGIRLNVKGSLLSDPIANEEFFNSCKKPQKWVKLCYALVFFHALIQERRSFGPLGWNIPYEFTAGDMSISIRQTKMMLDEYEEDQFKALNYLIGECNYGGRVTDDKDRRYLLCALADFYNPHLFEDEYKFSPSGIYRCAAGTPSYEELIDFTLQLPLTQQPEIFGLHENADITKDQQETNYFCDTVLQTESGNASGGGTSGGSQGDTLDHLAEEMLKKLPHAFDREKTLKKFPIKFEESMNTVLAQELIRYNSLIDVIRSSLVNLRKALKGLIVMSADLEQVQIALNTNKVPALWAKKSYPSLKPLGGFLTDLLARITMFQQWIDTHQPPVFWLSGFFFVHAFMTGAMQNFARKYTIPVDTLSFEHLVMQEETYSSPPEDGVYVSGMFAEGCRWNKEKHILDESEPKVLFAVMPIFWFRPAEMTPKQCTWREERRDENGDLIASGYYVAPLYNTAARRGVLATTGHSSNFVCPIVIPSEKPESHWIKRGAALLMQLSD</sequence>
<evidence type="ECO:0000259" key="21">
    <source>
        <dbReference type="Pfam" id="PF12777"/>
    </source>
</evidence>
<protein>
    <submittedName>
        <fullName evidence="28 29">Uncharacterized protein</fullName>
    </submittedName>
</protein>
<dbReference type="GO" id="GO:0008569">
    <property type="term" value="F:minus-end-directed microtubule motor activity"/>
    <property type="evidence" value="ECO:0007669"/>
    <property type="project" value="InterPro"/>
</dbReference>
<evidence type="ECO:0000259" key="24">
    <source>
        <dbReference type="Pfam" id="PF17852"/>
    </source>
</evidence>
<dbReference type="InterPro" id="IPR026983">
    <property type="entry name" value="DHC"/>
</dbReference>
<evidence type="ECO:0000313" key="30">
    <source>
        <dbReference type="Proteomes" id="UP000011087"/>
    </source>
</evidence>
<dbReference type="FunFam" id="1.20.920.20:FF:000006">
    <property type="entry name" value="Dynein, axonemal, heavy chain 6"/>
    <property type="match status" value="1"/>
</dbReference>
<dbReference type="FunFam" id="1.10.8.710:FF:000004">
    <property type="entry name" value="Dynein axonemal heavy chain 6"/>
    <property type="match status" value="1"/>
</dbReference>
<evidence type="ECO:0000313" key="29">
    <source>
        <dbReference type="EnsemblProtists" id="EKX43920"/>
    </source>
</evidence>
<dbReference type="InterPro" id="IPR004273">
    <property type="entry name" value="Dynein_heavy_D6_P-loop"/>
</dbReference>
<evidence type="ECO:0000256" key="11">
    <source>
        <dbReference type="ARBA" id="ARBA00023017"/>
    </source>
</evidence>
<dbReference type="FunFam" id="1.10.8.1220:FF:000001">
    <property type="entry name" value="Dynein axonemal heavy chain 5"/>
    <property type="match status" value="1"/>
</dbReference>
<feature type="domain" description="Dynein heavy chain coiled coil stalk" evidence="21">
    <location>
        <begin position="2041"/>
        <end position="2387"/>
    </location>
</feature>
<dbReference type="HOGENOM" id="CLU_000038_0_0_1"/>
<dbReference type="InterPro" id="IPR024743">
    <property type="entry name" value="Dynein_HC_stalk"/>
</dbReference>
<keyword evidence="15" id="KW-0206">Cytoskeleton</keyword>
<dbReference type="GO" id="GO:0009507">
    <property type="term" value="C:chloroplast"/>
    <property type="evidence" value="ECO:0007669"/>
    <property type="project" value="UniProtKB-SubCell"/>
</dbReference>
<dbReference type="Pfam" id="PF12775">
    <property type="entry name" value="AAA_7"/>
    <property type="match status" value="1"/>
</dbReference>
<dbReference type="Gene3D" id="6.10.140.1060">
    <property type="match status" value="1"/>
</dbReference>
<dbReference type="Pfam" id="PF12774">
    <property type="entry name" value="AAA_6"/>
    <property type="match status" value="1"/>
</dbReference>
<dbReference type="GeneID" id="17300660"/>
<dbReference type="Gene3D" id="1.10.8.1220">
    <property type="match status" value="1"/>
</dbReference>
<dbReference type="FunFam" id="3.10.490.20:FF:000008">
    <property type="entry name" value="dynein heavy chain 2, axonemal"/>
    <property type="match status" value="1"/>
</dbReference>
<evidence type="ECO:0000256" key="12">
    <source>
        <dbReference type="ARBA" id="ARBA00023054"/>
    </source>
</evidence>
<dbReference type="InterPro" id="IPR035699">
    <property type="entry name" value="AAA_6"/>
</dbReference>
<evidence type="ECO:0000259" key="22">
    <source>
        <dbReference type="Pfam" id="PF12780"/>
    </source>
</evidence>
<feature type="domain" description="Dynein heavy chain ATP-binding dynein motor region" evidence="23">
    <location>
        <begin position="2415"/>
        <end position="2635"/>
    </location>
</feature>
<dbReference type="Gene3D" id="3.20.180.20">
    <property type="entry name" value="Dynein heavy chain, N-terminal domain 2"/>
    <property type="match status" value="1"/>
</dbReference>
<gene>
    <name evidence="28" type="ORF">GUITHDRAFT_95167</name>
</gene>
<keyword evidence="9" id="KW-0067">ATP-binding</keyword>
<dbReference type="Gene3D" id="1.20.1270.280">
    <property type="match status" value="1"/>
</dbReference>
<reference evidence="28 30" key="1">
    <citation type="journal article" date="2012" name="Nature">
        <title>Algal genomes reveal evolutionary mosaicism and the fate of nucleomorphs.</title>
        <authorList>
            <consortium name="DOE Joint Genome Institute"/>
            <person name="Curtis B.A."/>
            <person name="Tanifuji G."/>
            <person name="Burki F."/>
            <person name="Gruber A."/>
            <person name="Irimia M."/>
            <person name="Maruyama S."/>
            <person name="Arias M.C."/>
            <person name="Ball S.G."/>
            <person name="Gile G.H."/>
            <person name="Hirakawa Y."/>
            <person name="Hopkins J.F."/>
            <person name="Kuo A."/>
            <person name="Rensing S.A."/>
            <person name="Schmutz J."/>
            <person name="Symeonidi A."/>
            <person name="Elias M."/>
            <person name="Eveleigh R.J."/>
            <person name="Herman E.K."/>
            <person name="Klute M.J."/>
            <person name="Nakayama T."/>
            <person name="Obornik M."/>
            <person name="Reyes-Prieto A."/>
            <person name="Armbrust E.V."/>
            <person name="Aves S.J."/>
            <person name="Beiko R.G."/>
            <person name="Coutinho P."/>
            <person name="Dacks J.B."/>
            <person name="Durnford D.G."/>
            <person name="Fast N.M."/>
            <person name="Green B.R."/>
            <person name="Grisdale C.J."/>
            <person name="Hempel F."/>
            <person name="Henrissat B."/>
            <person name="Hoppner M.P."/>
            <person name="Ishida K."/>
            <person name="Kim E."/>
            <person name="Koreny L."/>
            <person name="Kroth P.G."/>
            <person name="Liu Y."/>
            <person name="Malik S.B."/>
            <person name="Maier U.G."/>
            <person name="McRose D."/>
            <person name="Mock T."/>
            <person name="Neilson J.A."/>
            <person name="Onodera N.T."/>
            <person name="Poole A.M."/>
            <person name="Pritham E.J."/>
            <person name="Richards T.A."/>
            <person name="Rocap G."/>
            <person name="Roy S.W."/>
            <person name="Sarai C."/>
            <person name="Schaack S."/>
            <person name="Shirato S."/>
            <person name="Slamovits C.H."/>
            <person name="Spencer D.F."/>
            <person name="Suzuki S."/>
            <person name="Worden A.Z."/>
            <person name="Zauner S."/>
            <person name="Barry K."/>
            <person name="Bell C."/>
            <person name="Bharti A.K."/>
            <person name="Crow J.A."/>
            <person name="Grimwood J."/>
            <person name="Kramer R."/>
            <person name="Lindquist E."/>
            <person name="Lucas S."/>
            <person name="Salamov A."/>
            <person name="McFadden G.I."/>
            <person name="Lane C.E."/>
            <person name="Keeling P.J."/>
            <person name="Gray M.W."/>
            <person name="Grigoriev I.V."/>
            <person name="Archibald J.M."/>
        </authorList>
    </citation>
    <scope>NUCLEOTIDE SEQUENCE</scope>
    <source>
        <strain evidence="28 30">CCMP2712</strain>
    </source>
</reference>
<evidence type="ECO:0000256" key="14">
    <source>
        <dbReference type="ARBA" id="ARBA00023175"/>
    </source>
</evidence>
<reference evidence="30" key="2">
    <citation type="submission" date="2012-11" db="EMBL/GenBank/DDBJ databases">
        <authorList>
            <person name="Kuo A."/>
            <person name="Curtis B.A."/>
            <person name="Tanifuji G."/>
            <person name="Burki F."/>
            <person name="Gruber A."/>
            <person name="Irimia M."/>
            <person name="Maruyama S."/>
            <person name="Arias M.C."/>
            <person name="Ball S.G."/>
            <person name="Gile G.H."/>
            <person name="Hirakawa Y."/>
            <person name="Hopkins J.F."/>
            <person name="Rensing S.A."/>
            <person name="Schmutz J."/>
            <person name="Symeonidi A."/>
            <person name="Elias M."/>
            <person name="Eveleigh R.J."/>
            <person name="Herman E.K."/>
            <person name="Klute M.J."/>
            <person name="Nakayama T."/>
            <person name="Obornik M."/>
            <person name="Reyes-Prieto A."/>
            <person name="Armbrust E.V."/>
            <person name="Aves S.J."/>
            <person name="Beiko R.G."/>
            <person name="Coutinho P."/>
            <person name="Dacks J.B."/>
            <person name="Durnford D.G."/>
            <person name="Fast N.M."/>
            <person name="Green B.R."/>
            <person name="Grisdale C."/>
            <person name="Hempe F."/>
            <person name="Henrissat B."/>
            <person name="Hoppner M.P."/>
            <person name="Ishida K.-I."/>
            <person name="Kim E."/>
            <person name="Koreny L."/>
            <person name="Kroth P.G."/>
            <person name="Liu Y."/>
            <person name="Malik S.-B."/>
            <person name="Maier U.G."/>
            <person name="McRose D."/>
            <person name="Mock T."/>
            <person name="Neilson J.A."/>
            <person name="Onodera N.T."/>
            <person name="Poole A.M."/>
            <person name="Pritham E.J."/>
            <person name="Richards T.A."/>
            <person name="Rocap G."/>
            <person name="Roy S.W."/>
            <person name="Sarai C."/>
            <person name="Schaack S."/>
            <person name="Shirato S."/>
            <person name="Slamovits C.H."/>
            <person name="Spencer D.F."/>
            <person name="Suzuki S."/>
            <person name="Worden A.Z."/>
            <person name="Zauner S."/>
            <person name="Barry K."/>
            <person name="Bell C."/>
            <person name="Bharti A.K."/>
            <person name="Crow J.A."/>
            <person name="Grimwood J."/>
            <person name="Kramer R."/>
            <person name="Lindquist E."/>
            <person name="Lucas S."/>
            <person name="Salamov A."/>
            <person name="McFadden G.I."/>
            <person name="Lane C.E."/>
            <person name="Keeling P.J."/>
            <person name="Gray M.W."/>
            <person name="Grigoriev I.V."/>
            <person name="Archibald J.M."/>
        </authorList>
    </citation>
    <scope>NUCLEOTIDE SEQUENCE</scope>
    <source>
        <strain evidence="30">CCMP2712</strain>
    </source>
</reference>
<dbReference type="PANTHER" id="PTHR22878">
    <property type="entry name" value="DYNEIN HEAVY CHAIN 6, AXONEMAL-LIKE-RELATED"/>
    <property type="match status" value="1"/>
</dbReference>
<dbReference type="InterPro" id="IPR041658">
    <property type="entry name" value="AAA_lid_11"/>
</dbReference>
<dbReference type="OrthoDB" id="5593012at2759"/>
<comment type="similarity">
    <text evidence="4">Belongs to the dynein heavy chain family.</text>
</comment>
<feature type="domain" description="Dynein heavy chain C-terminal" evidence="27">
    <location>
        <begin position="3172"/>
        <end position="3490"/>
    </location>
</feature>
<comment type="subcellular location">
    <subcellularLocation>
        <location evidence="2">Cell projection</location>
        <location evidence="2">Cilium</location>
        <location evidence="2">Flagellum</location>
    </subcellularLocation>
    <subcellularLocation>
        <location evidence="3">Cytoplasm</location>
        <location evidence="3">Cytoskeleton</location>
        <location evidence="3">Cilium axoneme</location>
    </subcellularLocation>
    <subcellularLocation>
        <location evidence="1">Plastid</location>
        <location evidence="1">Chloroplast</location>
    </subcellularLocation>
</comment>
<keyword evidence="5" id="KW-0963">Cytoplasm</keyword>
<evidence type="ECO:0000256" key="16">
    <source>
        <dbReference type="ARBA" id="ARBA00023273"/>
    </source>
</evidence>
<dbReference type="FunFam" id="1.20.140.100:FF:000004">
    <property type="entry name" value="Dynein axonemal heavy chain 6"/>
    <property type="match status" value="1"/>
</dbReference>
<dbReference type="Pfam" id="PF17852">
    <property type="entry name" value="Dynein_AAA_lid"/>
    <property type="match status" value="1"/>
</dbReference>
<dbReference type="SUPFAM" id="SSF52540">
    <property type="entry name" value="P-loop containing nucleoside triphosphate hydrolases"/>
    <property type="match status" value="4"/>
</dbReference>
<dbReference type="Pfam" id="PF12780">
    <property type="entry name" value="AAA_8"/>
    <property type="match status" value="1"/>
</dbReference>
<dbReference type="Pfam" id="PF17857">
    <property type="entry name" value="AAA_lid_1"/>
    <property type="match status" value="1"/>
</dbReference>
<dbReference type="Gene3D" id="1.20.920.30">
    <property type="match status" value="1"/>
</dbReference>
<evidence type="ECO:0000256" key="8">
    <source>
        <dbReference type="ARBA" id="ARBA00022741"/>
    </source>
</evidence>
<dbReference type="RefSeq" id="XP_005830900.1">
    <property type="nucleotide sequence ID" value="XM_005830843.1"/>
</dbReference>
<dbReference type="FunFam" id="3.40.50.300:FF:000044">
    <property type="entry name" value="Dynein heavy chain 5, axonemal"/>
    <property type="match status" value="1"/>
</dbReference>
<feature type="domain" description="Dynein heavy chain AAA lid" evidence="26">
    <location>
        <begin position="3027"/>
        <end position="3166"/>
    </location>
</feature>
<feature type="domain" description="Dynein heavy chain 3 AAA+ lid" evidence="25">
    <location>
        <begin position="1622"/>
        <end position="1699"/>
    </location>
</feature>
<keyword evidence="11" id="KW-0243">Dynein</keyword>
<evidence type="ECO:0000256" key="2">
    <source>
        <dbReference type="ARBA" id="ARBA00004230"/>
    </source>
</evidence>
<dbReference type="GO" id="GO:0005858">
    <property type="term" value="C:axonemal dynein complex"/>
    <property type="evidence" value="ECO:0007669"/>
    <property type="project" value="UniProtKB-ARBA"/>
</dbReference>
<dbReference type="Gene3D" id="1.10.8.710">
    <property type="match status" value="1"/>
</dbReference>
<dbReference type="Pfam" id="PF18199">
    <property type="entry name" value="Dynein_C"/>
    <property type="match status" value="1"/>
</dbReference>
<dbReference type="FunFam" id="3.20.180.20:FF:000003">
    <property type="entry name" value="Dynein heavy chain 12, axonemal"/>
    <property type="match status" value="1"/>
</dbReference>
<dbReference type="Pfam" id="PF08393">
    <property type="entry name" value="DHC_N2"/>
    <property type="match status" value="1"/>
</dbReference>
<evidence type="ECO:0000256" key="3">
    <source>
        <dbReference type="ARBA" id="ARBA00004430"/>
    </source>
</evidence>
<dbReference type="Proteomes" id="UP000011087">
    <property type="component" value="Unassembled WGS sequence"/>
</dbReference>
<dbReference type="InterPro" id="IPR042219">
    <property type="entry name" value="AAA_lid_11_sf"/>
</dbReference>
<dbReference type="Pfam" id="PF12781">
    <property type="entry name" value="AAA_9"/>
    <property type="match status" value="1"/>
</dbReference>
<dbReference type="PANTHER" id="PTHR22878:SF70">
    <property type="entry name" value="DYNEIN HEAVY CHAIN 2, AXONEMAL"/>
    <property type="match status" value="1"/>
</dbReference>
<dbReference type="Gene3D" id="1.20.140.100">
    <property type="entry name" value="Dynein heavy chain, N-terminal domain 2"/>
    <property type="match status" value="1"/>
</dbReference>
<dbReference type="Gene3D" id="1.20.920.20">
    <property type="match status" value="1"/>
</dbReference>
<dbReference type="GO" id="GO:0003341">
    <property type="term" value="P:cilium movement"/>
    <property type="evidence" value="ECO:0007669"/>
    <property type="project" value="UniProtKB-ARBA"/>
</dbReference>
<dbReference type="FunFam" id="3.40.50.300:FF:000362">
    <property type="entry name" value="Dynein, axonemal, heavy chain 6"/>
    <property type="match status" value="1"/>
</dbReference>
<dbReference type="InterPro" id="IPR042222">
    <property type="entry name" value="Dynein_2_N"/>
</dbReference>
<dbReference type="InterPro" id="IPR027417">
    <property type="entry name" value="P-loop_NTPase"/>
</dbReference>
<dbReference type="EnsemblProtists" id="EKX43920">
    <property type="protein sequence ID" value="EKX43920"/>
    <property type="gene ID" value="GUITHDRAFT_95167"/>
</dbReference>
<name>L1J766_GUITC</name>
<dbReference type="FunFam" id="3.40.50.300:FF:001328">
    <property type="entry name" value="Dynein heavy chain 6, axonemal"/>
    <property type="match status" value="1"/>
</dbReference>
<evidence type="ECO:0000256" key="17">
    <source>
        <dbReference type="SAM" id="Coils"/>
    </source>
</evidence>
<feature type="domain" description="Dynein heavy chain region D6 P-loop" evidence="18">
    <location>
        <begin position="2879"/>
        <end position="2992"/>
    </location>
</feature>
<evidence type="ECO:0000259" key="23">
    <source>
        <dbReference type="Pfam" id="PF12781"/>
    </source>
</evidence>
<feature type="domain" description="Dynein heavy chain linker" evidence="19">
    <location>
        <begin position="213"/>
        <end position="618"/>
    </location>
</feature>
<feature type="domain" description="Dynein heavy chain AAA 5 extension" evidence="24">
    <location>
        <begin position="1240"/>
        <end position="1381"/>
    </location>
</feature>
<dbReference type="Pfam" id="PF12777">
    <property type="entry name" value="MT"/>
    <property type="match status" value="1"/>
</dbReference>
<dbReference type="FunFam" id="1.20.920.30:FF:000002">
    <property type="entry name" value="Dynein axonemal heavy chain 3"/>
    <property type="match status" value="1"/>
</dbReference>
<dbReference type="Gene3D" id="1.10.287.2620">
    <property type="match status" value="1"/>
</dbReference>
<dbReference type="Pfam" id="PF18198">
    <property type="entry name" value="AAA_lid_11"/>
    <property type="match status" value="1"/>
</dbReference>
<accession>L1J766</accession>
<reference evidence="29" key="3">
    <citation type="submission" date="2015-06" db="UniProtKB">
        <authorList>
            <consortium name="EnsemblProtists"/>
        </authorList>
    </citation>
    <scope>IDENTIFICATION</scope>
</reference>
<dbReference type="FunFam" id="1.10.8.720:FF:000001">
    <property type="entry name" value="dynein heavy chain 7, axonemal"/>
    <property type="match status" value="1"/>
</dbReference>
<dbReference type="Gene3D" id="3.10.490.20">
    <property type="match status" value="1"/>
</dbReference>
<dbReference type="InterPro" id="IPR013602">
    <property type="entry name" value="Dynein_heavy_linker"/>
</dbReference>
<keyword evidence="14" id="KW-0505">Motor protein</keyword>
<dbReference type="KEGG" id="gtt:GUITHDRAFT_95167"/>
<dbReference type="GO" id="GO:0005874">
    <property type="term" value="C:microtubule"/>
    <property type="evidence" value="ECO:0007669"/>
    <property type="project" value="UniProtKB-KW"/>
</dbReference>
<evidence type="ECO:0000256" key="4">
    <source>
        <dbReference type="ARBA" id="ARBA00008887"/>
    </source>
</evidence>
<keyword evidence="13" id="KW-0969">Cilium</keyword>
<dbReference type="FunFam" id="1.10.287.2620:FF:000002">
    <property type="entry name" value="Dynein heavy chain 2, axonemal"/>
    <property type="match status" value="1"/>
</dbReference>
<dbReference type="STRING" id="905079.L1J766"/>
<dbReference type="Gene3D" id="1.10.472.130">
    <property type="match status" value="1"/>
</dbReference>
<evidence type="ECO:0000259" key="20">
    <source>
        <dbReference type="Pfam" id="PF12774"/>
    </source>
</evidence>
<evidence type="ECO:0000313" key="28">
    <source>
        <dbReference type="EMBL" id="EKX43920.1"/>
    </source>
</evidence>
<evidence type="ECO:0000259" key="18">
    <source>
        <dbReference type="Pfam" id="PF03028"/>
    </source>
</evidence>
<keyword evidence="30" id="KW-1185">Reference proteome</keyword>
<keyword evidence="16" id="KW-0966">Cell projection</keyword>
<evidence type="ECO:0000256" key="10">
    <source>
        <dbReference type="ARBA" id="ARBA00022846"/>
    </source>
</evidence>
<keyword evidence="10" id="KW-0282">Flagellum</keyword>
<dbReference type="InterPro" id="IPR043160">
    <property type="entry name" value="Dynein_C_barrel"/>
</dbReference>
<keyword evidence="8" id="KW-0547">Nucleotide-binding</keyword>
<dbReference type="InterPro" id="IPR043157">
    <property type="entry name" value="Dynein_AAA1S"/>
</dbReference>
<dbReference type="EMBL" id="JH993007">
    <property type="protein sequence ID" value="EKX43920.1"/>
    <property type="molecule type" value="Genomic_DNA"/>
</dbReference>
<dbReference type="PaxDb" id="55529-EKX43920"/>
<feature type="domain" description="Dynein heavy chain AAA module D4" evidence="22">
    <location>
        <begin position="1768"/>
        <end position="2027"/>
    </location>
</feature>
<proteinExistence type="inferred from homology"/>
<keyword evidence="7" id="KW-0677">Repeat</keyword>
<dbReference type="FunFam" id="3.40.50.300:FF:002141">
    <property type="entry name" value="Dynein heavy chain"/>
    <property type="match status" value="1"/>
</dbReference>
<evidence type="ECO:0000256" key="7">
    <source>
        <dbReference type="ARBA" id="ARBA00022737"/>
    </source>
</evidence>
<dbReference type="InterPro" id="IPR041589">
    <property type="entry name" value="DNAH3_AAA_lid_1"/>
</dbReference>
<evidence type="ECO:0000256" key="1">
    <source>
        <dbReference type="ARBA" id="ARBA00004229"/>
    </source>
</evidence>
<dbReference type="OMA" id="CIEWQRY"/>
<dbReference type="InterPro" id="IPR041466">
    <property type="entry name" value="Dynein_AAA5_ext"/>
</dbReference>
<evidence type="ECO:0000256" key="9">
    <source>
        <dbReference type="ARBA" id="ARBA00022840"/>
    </source>
</evidence>
<dbReference type="FunFam" id="3.40.50.300:FF:000223">
    <property type="entry name" value="Dynein heavy chain 3, axonemal"/>
    <property type="match status" value="1"/>
</dbReference>
<evidence type="ECO:0000259" key="27">
    <source>
        <dbReference type="Pfam" id="PF18199"/>
    </source>
</evidence>
<dbReference type="FunFam" id="1.20.1270.280:FF:000001">
    <property type="entry name" value="dynein heavy chain 7, axonemal"/>
    <property type="match status" value="1"/>
</dbReference>
<evidence type="ECO:0000259" key="19">
    <source>
        <dbReference type="Pfam" id="PF08393"/>
    </source>
</evidence>
<feature type="coiled-coil region" evidence="17">
    <location>
        <begin position="2264"/>
        <end position="2333"/>
    </location>
</feature>
<dbReference type="Gene3D" id="1.20.58.1120">
    <property type="match status" value="1"/>
</dbReference>
<dbReference type="GO" id="GO:0045505">
    <property type="term" value="F:dynein intermediate chain binding"/>
    <property type="evidence" value="ECO:0007669"/>
    <property type="project" value="InterPro"/>
</dbReference>
<keyword evidence="6" id="KW-0493">Microtubule</keyword>
<dbReference type="InterPro" id="IPR024317">
    <property type="entry name" value="Dynein_heavy_chain_D4_dom"/>
</dbReference>
<evidence type="ECO:0000259" key="25">
    <source>
        <dbReference type="Pfam" id="PF17857"/>
    </source>
</evidence>
<dbReference type="GO" id="GO:0031514">
    <property type="term" value="C:motile cilium"/>
    <property type="evidence" value="ECO:0007669"/>
    <property type="project" value="UniProtKB-SubCell"/>
</dbReference>
<dbReference type="InterPro" id="IPR035706">
    <property type="entry name" value="AAA_9"/>
</dbReference>
<evidence type="ECO:0000256" key="5">
    <source>
        <dbReference type="ARBA" id="ARBA00022490"/>
    </source>
</evidence>
<dbReference type="eggNOG" id="KOG3595">
    <property type="taxonomic scope" value="Eukaryota"/>
</dbReference>
<dbReference type="InterPro" id="IPR042228">
    <property type="entry name" value="Dynein_linker_3"/>
</dbReference>
<dbReference type="GO" id="GO:0005524">
    <property type="term" value="F:ATP binding"/>
    <property type="evidence" value="ECO:0007669"/>
    <property type="project" value="UniProtKB-KW"/>
</dbReference>
<feature type="coiled-coil region" evidence="17">
    <location>
        <begin position="122"/>
        <end position="200"/>
    </location>
</feature>
<evidence type="ECO:0000256" key="6">
    <source>
        <dbReference type="ARBA" id="ARBA00022701"/>
    </source>
</evidence>
<evidence type="ECO:0000256" key="13">
    <source>
        <dbReference type="ARBA" id="ARBA00023069"/>
    </source>
</evidence>
<feature type="domain" description="Dynein heavy chain hydrolytic ATP-binding dynein motor region" evidence="20">
    <location>
        <begin position="748"/>
        <end position="1074"/>
    </location>
</feature>
<organism evidence="28">
    <name type="scientific">Guillardia theta (strain CCMP2712)</name>
    <name type="common">Cryptophyte</name>
    <dbReference type="NCBI Taxonomy" id="905079"/>
    <lineage>
        <taxon>Eukaryota</taxon>
        <taxon>Cryptophyceae</taxon>
        <taxon>Pyrenomonadales</taxon>
        <taxon>Geminigeraceae</taxon>
        <taxon>Guillardia</taxon>
    </lineage>
</organism>
<dbReference type="GO" id="GO:0051959">
    <property type="term" value="F:dynein light intermediate chain binding"/>
    <property type="evidence" value="ECO:0007669"/>
    <property type="project" value="InterPro"/>
</dbReference>
<evidence type="ECO:0000259" key="26">
    <source>
        <dbReference type="Pfam" id="PF18198"/>
    </source>
</evidence>
<dbReference type="Pfam" id="PF03028">
    <property type="entry name" value="Dynein_heavy"/>
    <property type="match status" value="1"/>
</dbReference>
<keyword evidence="12 17" id="KW-0175">Coiled coil</keyword>
<dbReference type="FunFam" id="1.20.58.1120:FF:000005">
    <property type="entry name" value="Dynein, axonemal, heavy chain 12"/>
    <property type="match status" value="1"/>
</dbReference>
<dbReference type="InterPro" id="IPR041228">
    <property type="entry name" value="Dynein_C"/>
</dbReference>
<evidence type="ECO:0000256" key="15">
    <source>
        <dbReference type="ARBA" id="ARBA00023212"/>
    </source>
</evidence>
<dbReference type="Gene3D" id="1.10.8.720">
    <property type="entry name" value="Region D6 of dynein motor"/>
    <property type="match status" value="1"/>
</dbReference>
<dbReference type="Gene3D" id="3.40.50.300">
    <property type="entry name" value="P-loop containing nucleotide triphosphate hydrolases"/>
    <property type="match status" value="5"/>
</dbReference>